<proteinExistence type="predicted"/>
<evidence type="ECO:0000313" key="2">
    <source>
        <dbReference type="Proteomes" id="UP000683360"/>
    </source>
</evidence>
<name>A0A8S3RZ05_MYTED</name>
<dbReference type="Proteomes" id="UP000683360">
    <property type="component" value="Unassembled WGS sequence"/>
</dbReference>
<dbReference type="EMBL" id="CAJPWZ010001368">
    <property type="protein sequence ID" value="CAG2213584.1"/>
    <property type="molecule type" value="Genomic_DNA"/>
</dbReference>
<keyword evidence="2" id="KW-1185">Reference proteome</keyword>
<protein>
    <submittedName>
        <fullName evidence="1">Uncharacterized protein</fullName>
    </submittedName>
</protein>
<organism evidence="1 2">
    <name type="scientific">Mytilus edulis</name>
    <name type="common">Blue mussel</name>
    <dbReference type="NCBI Taxonomy" id="6550"/>
    <lineage>
        <taxon>Eukaryota</taxon>
        <taxon>Metazoa</taxon>
        <taxon>Spiralia</taxon>
        <taxon>Lophotrochozoa</taxon>
        <taxon>Mollusca</taxon>
        <taxon>Bivalvia</taxon>
        <taxon>Autobranchia</taxon>
        <taxon>Pteriomorphia</taxon>
        <taxon>Mytilida</taxon>
        <taxon>Mytiloidea</taxon>
        <taxon>Mytilidae</taxon>
        <taxon>Mytilinae</taxon>
        <taxon>Mytilus</taxon>
    </lineage>
</organism>
<evidence type="ECO:0000313" key="1">
    <source>
        <dbReference type="EMBL" id="CAG2213584.1"/>
    </source>
</evidence>
<gene>
    <name evidence="1" type="ORF">MEDL_27484</name>
</gene>
<comment type="caution">
    <text evidence="1">The sequence shown here is derived from an EMBL/GenBank/DDBJ whole genome shotgun (WGS) entry which is preliminary data.</text>
</comment>
<reference evidence="1" key="1">
    <citation type="submission" date="2021-03" db="EMBL/GenBank/DDBJ databases">
        <authorList>
            <person name="Bekaert M."/>
        </authorList>
    </citation>
    <scope>NUCLEOTIDE SEQUENCE</scope>
</reference>
<sequence>MKRLCSVPSVVCYHSGQNCKTERYISSPQVKTIFNNTGIVLPVGTGLCTKCRKSLLKQAQCEELSLDVSKIVQGDQQPYLRQETHISDHEMTDNVPEFSSRTTVDSYSQPDHVHMIPNITQWRYYEAKRHTDKSGAGQPVQPSKQQREKFDAKCLEHFIDFITSNQIIKDLPFGDKTLRLSTGEIRNIPNVVRSIAPVSIIKQYNQLCEEDQVKPLGKFIIN</sequence>
<dbReference type="AlphaFoldDB" id="A0A8S3RZ05"/>
<accession>A0A8S3RZ05</accession>
<dbReference type="OrthoDB" id="5986202at2759"/>